<dbReference type="Pfam" id="PF01636">
    <property type="entry name" value="APH"/>
    <property type="match status" value="2"/>
</dbReference>
<dbReference type="EMBL" id="BOOW01000012">
    <property type="protein sequence ID" value="GII91839.1"/>
    <property type="molecule type" value="Genomic_DNA"/>
</dbReference>
<dbReference type="PANTHER" id="PTHR21310">
    <property type="entry name" value="AMINOGLYCOSIDE PHOSPHOTRANSFERASE-RELATED-RELATED"/>
    <property type="match status" value="1"/>
</dbReference>
<gene>
    <name evidence="2" type="ORF">Ssi02_20700</name>
</gene>
<dbReference type="SUPFAM" id="SSF56112">
    <property type="entry name" value="Protein kinase-like (PK-like)"/>
    <property type="match status" value="1"/>
</dbReference>
<dbReference type="InterPro" id="IPR002575">
    <property type="entry name" value="Aminoglycoside_PTrfase"/>
</dbReference>
<evidence type="ECO:0000259" key="1">
    <source>
        <dbReference type="Pfam" id="PF01636"/>
    </source>
</evidence>
<accession>A0A919RHA7</accession>
<dbReference type="Gene3D" id="3.30.200.20">
    <property type="entry name" value="Phosphorylase Kinase, domain 1"/>
    <property type="match status" value="1"/>
</dbReference>
<dbReference type="Proteomes" id="UP000606172">
    <property type="component" value="Unassembled WGS sequence"/>
</dbReference>
<evidence type="ECO:0000313" key="3">
    <source>
        <dbReference type="Proteomes" id="UP000606172"/>
    </source>
</evidence>
<comment type="caution">
    <text evidence="2">The sequence shown here is derived from an EMBL/GenBank/DDBJ whole genome shotgun (WGS) entry which is preliminary data.</text>
</comment>
<protein>
    <submittedName>
        <fullName evidence="2">Phosphotransferase</fullName>
    </submittedName>
</protein>
<feature type="domain" description="Aminoglycoside phosphotransferase" evidence="1">
    <location>
        <begin position="131"/>
        <end position="197"/>
    </location>
</feature>
<name>A0A919RHA7_9ACTN</name>
<dbReference type="Gene3D" id="3.90.1200.10">
    <property type="match status" value="1"/>
</dbReference>
<dbReference type="InterPro" id="IPR051678">
    <property type="entry name" value="AGP_Transferase"/>
</dbReference>
<reference evidence="2" key="1">
    <citation type="submission" date="2021-01" db="EMBL/GenBank/DDBJ databases">
        <title>Whole genome shotgun sequence of Sinosporangium siamense NBRC 109515.</title>
        <authorList>
            <person name="Komaki H."/>
            <person name="Tamura T."/>
        </authorList>
    </citation>
    <scope>NUCLEOTIDE SEQUENCE</scope>
    <source>
        <strain evidence="2">NBRC 109515</strain>
    </source>
</reference>
<keyword evidence="3" id="KW-1185">Reference proteome</keyword>
<dbReference type="RefSeq" id="WP_204024112.1">
    <property type="nucleotide sequence ID" value="NZ_BOOW01000012.1"/>
</dbReference>
<dbReference type="PANTHER" id="PTHR21310:SF41">
    <property type="entry name" value="3'-PHOSPHOTRANSFERASE, PUTATIVE-RELATED"/>
    <property type="match status" value="1"/>
</dbReference>
<organism evidence="2 3">
    <name type="scientific">Sinosporangium siamense</name>
    <dbReference type="NCBI Taxonomy" id="1367973"/>
    <lineage>
        <taxon>Bacteria</taxon>
        <taxon>Bacillati</taxon>
        <taxon>Actinomycetota</taxon>
        <taxon>Actinomycetes</taxon>
        <taxon>Streptosporangiales</taxon>
        <taxon>Streptosporangiaceae</taxon>
        <taxon>Sinosporangium</taxon>
    </lineage>
</organism>
<proteinExistence type="predicted"/>
<dbReference type="InterPro" id="IPR011009">
    <property type="entry name" value="Kinase-like_dom_sf"/>
</dbReference>
<dbReference type="AlphaFoldDB" id="A0A919RHA7"/>
<sequence length="209" mass="21803">MGRSREVDELVAHELGGTPAAWAEVRARDDNTVYRVVRPGGGAAYVKVGADLAGERDRLAWLAGRLPVPEVLGWGTPGSADCLITAAVPGDDLTAFLPRPDALVRLLAGALRMFHTLDPDGCPFGEPAPGAVVTHGDACLPNVLADGTGVTGFIDVGDAGLASPEADLAAALWSLHYNLGDGRYGREFAEAYGLPGISDAELRALRESY</sequence>
<evidence type="ECO:0000313" key="2">
    <source>
        <dbReference type="EMBL" id="GII91839.1"/>
    </source>
</evidence>
<feature type="domain" description="Aminoglycoside phosphotransferase" evidence="1">
    <location>
        <begin position="30"/>
        <end position="126"/>
    </location>
</feature>